<dbReference type="RefSeq" id="WP_015820127.1">
    <property type="nucleotide sequence ID" value="NC_012997.1"/>
</dbReference>
<dbReference type="STRING" id="377629.TERTU_0442"/>
<dbReference type="HOGENOM" id="CLU_157727_0_0_6"/>
<dbReference type="InterPro" id="IPR024467">
    <property type="entry name" value="Xre/MbcA/ParS-like_toxin-bd"/>
</dbReference>
<dbReference type="EMBL" id="CP001614">
    <property type="protein sequence ID" value="ACR14012.1"/>
    <property type="molecule type" value="Genomic_DNA"/>
</dbReference>
<sequence>MKPSIVQSDSAIVANALLDACPSLGITQDQLAQVLGVSRATVARIKKKASTHQADEAIAPSSKPFELALLVIRVYRSLYAIVGGNVDAMKHWMNTPNHHLNLQKPIDLIQTALGLSEVIWYLDAMRGKI</sequence>
<dbReference type="InterPro" id="IPR046847">
    <property type="entry name" value="Xre-like_HTH"/>
</dbReference>
<gene>
    <name evidence="2" type="ordered locus">TERTU_0442</name>
</gene>
<dbReference type="AlphaFoldDB" id="C5BMV6"/>
<dbReference type="CDD" id="cd00093">
    <property type="entry name" value="HTH_XRE"/>
    <property type="match status" value="1"/>
</dbReference>
<dbReference type="KEGG" id="ttu:TERTU_0442"/>
<evidence type="ECO:0000259" key="1">
    <source>
        <dbReference type="PROSITE" id="PS50943"/>
    </source>
</evidence>
<dbReference type="PROSITE" id="PS50943">
    <property type="entry name" value="HTH_CROC1"/>
    <property type="match status" value="1"/>
</dbReference>
<dbReference type="GO" id="GO:0003677">
    <property type="term" value="F:DNA binding"/>
    <property type="evidence" value="ECO:0007669"/>
    <property type="project" value="InterPro"/>
</dbReference>
<name>C5BMV6_TERTT</name>
<organism evidence="2 3">
    <name type="scientific">Teredinibacter turnerae (strain ATCC 39867 / T7901)</name>
    <dbReference type="NCBI Taxonomy" id="377629"/>
    <lineage>
        <taxon>Bacteria</taxon>
        <taxon>Pseudomonadati</taxon>
        <taxon>Pseudomonadota</taxon>
        <taxon>Gammaproteobacteria</taxon>
        <taxon>Cellvibrionales</taxon>
        <taxon>Cellvibrionaceae</taxon>
        <taxon>Teredinibacter</taxon>
    </lineage>
</organism>
<dbReference type="InterPro" id="IPR001387">
    <property type="entry name" value="Cro/C1-type_HTH"/>
</dbReference>
<reference evidence="2 3" key="1">
    <citation type="journal article" date="2009" name="PLoS ONE">
        <title>The complete genome of Teredinibacter turnerae T7901: an intracellular endosymbiont of marine wood-boring bivalves (shipworms).</title>
        <authorList>
            <person name="Yang J.C."/>
            <person name="Madupu R."/>
            <person name="Durkin A.S."/>
            <person name="Ekborg N.A."/>
            <person name="Pedamallu C.S."/>
            <person name="Hostetler J.B."/>
            <person name="Radune D."/>
            <person name="Toms B.S."/>
            <person name="Henrissat B."/>
            <person name="Coutinho P.M."/>
            <person name="Schwarz S."/>
            <person name="Field L."/>
            <person name="Trindade-Silva A.E."/>
            <person name="Soares C.A.G."/>
            <person name="Elshahawi S."/>
            <person name="Hanora A."/>
            <person name="Schmidt E.W."/>
            <person name="Haygood M.G."/>
            <person name="Posfai J."/>
            <person name="Benner J."/>
            <person name="Madinger C."/>
            <person name="Nove J."/>
            <person name="Anton B."/>
            <person name="Chaudhary K."/>
            <person name="Foster J."/>
            <person name="Holman A."/>
            <person name="Kumar S."/>
            <person name="Lessard P.A."/>
            <person name="Luyten Y.A."/>
            <person name="Slatko B."/>
            <person name="Wood N."/>
            <person name="Wu B."/>
            <person name="Teplitski M."/>
            <person name="Mougous J.D."/>
            <person name="Ward N."/>
            <person name="Eisen J.A."/>
            <person name="Badger J.H."/>
            <person name="Distel D.L."/>
        </authorList>
    </citation>
    <scope>NUCLEOTIDE SEQUENCE [LARGE SCALE GENOMIC DNA]</scope>
    <source>
        <strain evidence="3">ATCC 39867 / T7901</strain>
    </source>
</reference>
<dbReference type="Proteomes" id="UP000009080">
    <property type="component" value="Chromosome"/>
</dbReference>
<keyword evidence="3" id="KW-1185">Reference proteome</keyword>
<dbReference type="OrthoDB" id="565125at2"/>
<proteinExistence type="predicted"/>
<dbReference type="Pfam" id="PF20432">
    <property type="entry name" value="Xre-like-HTH"/>
    <property type="match status" value="1"/>
</dbReference>
<dbReference type="SUPFAM" id="SSF47413">
    <property type="entry name" value="lambda repressor-like DNA-binding domains"/>
    <property type="match status" value="1"/>
</dbReference>
<dbReference type="Pfam" id="PF09722">
    <property type="entry name" value="Xre_MbcA_ParS_C"/>
    <property type="match status" value="1"/>
</dbReference>
<accession>C5BMV6</accession>
<dbReference type="Gene3D" id="1.10.260.40">
    <property type="entry name" value="lambda repressor-like DNA-binding domains"/>
    <property type="match status" value="1"/>
</dbReference>
<dbReference type="eggNOG" id="COG5642">
    <property type="taxonomic scope" value="Bacteria"/>
</dbReference>
<feature type="domain" description="HTH cro/C1-type" evidence="1">
    <location>
        <begin position="23"/>
        <end position="45"/>
    </location>
</feature>
<evidence type="ECO:0000313" key="2">
    <source>
        <dbReference type="EMBL" id="ACR14012.1"/>
    </source>
</evidence>
<evidence type="ECO:0000313" key="3">
    <source>
        <dbReference type="Proteomes" id="UP000009080"/>
    </source>
</evidence>
<protein>
    <submittedName>
        <fullName evidence="2">Transcriptional regulator, XRE family</fullName>
    </submittedName>
</protein>
<dbReference type="InterPro" id="IPR010982">
    <property type="entry name" value="Lambda_DNA-bd_dom_sf"/>
</dbReference>